<dbReference type="Gene3D" id="3.40.50.300">
    <property type="entry name" value="P-loop containing nucleotide triphosphate hydrolases"/>
    <property type="match status" value="1"/>
</dbReference>
<feature type="domain" description="Endonuclease GajA/Old nuclease/RecF-like AAA" evidence="1">
    <location>
        <begin position="5"/>
        <end position="363"/>
    </location>
</feature>
<dbReference type="Pfam" id="PF13175">
    <property type="entry name" value="AAA_15"/>
    <property type="match status" value="1"/>
</dbReference>
<organism evidence="3 4">
    <name type="scientific">Arcobacter cloacae</name>
    <dbReference type="NCBI Taxonomy" id="1054034"/>
    <lineage>
        <taxon>Bacteria</taxon>
        <taxon>Pseudomonadati</taxon>
        <taxon>Campylobacterota</taxon>
        <taxon>Epsilonproteobacteria</taxon>
        <taxon>Campylobacterales</taxon>
        <taxon>Arcobacteraceae</taxon>
        <taxon>Arcobacter</taxon>
    </lineage>
</organism>
<dbReference type="Pfam" id="PF25167">
    <property type="entry name" value="DUF7829"/>
    <property type="match status" value="1"/>
</dbReference>
<dbReference type="PANTHER" id="PTHR32182:SF22">
    <property type="entry name" value="ATP-DEPENDENT ENDONUCLEASE, OLD FAMILY-RELATED"/>
    <property type="match status" value="1"/>
</dbReference>
<evidence type="ECO:0000313" key="4">
    <source>
        <dbReference type="Proteomes" id="UP000290378"/>
    </source>
</evidence>
<sequence>MVIGIFLRNIKSYERTCFVPIVKNNKPYSFFIGENGVGKSSILEALDIYFNKRRDWNINKNNKNKDEVFIAPVHLLKKDNLKLKEKELNYLESINYTLLNWDIDNTNHMKSNEWTKSFYHFIKELNDLDNYYLFISPLHYEKKTAKLLFSFDKLIKDSIEDYNEDILKNLIDSIRNHYSYIYIPVETPVDEILRMETPEMQLLVKEDILKYTESVLNEKNIIDGKKNINIVDKINNKLEEFMVDINYTIKKIDDTYSYSAEGKSKKSLTAADIREQIFRAFFSIRSLNKNKKNIVQLSSGEKRKALIDIATAFLKQEKIREKNVILAIDEPETSMHMKKIFNQFKQLESLTINHDVQFLGTTHWYGFLPITDYGNLNHIYKEENLFEIRNFDFFNLFERNDNFPDDIEMKSFFELITSILTSIKSSEYNKWIICEGSDDKKYLEYYLKYNSKNQKLIVLPVSGCGNVRKIYNLLYASLSEKDKIKVKGKILCLVDTDLNITGLDNNISSDKDKIIFLRRLQLESNSTTLEKIGNSPNYYQTEVEDCLESKKFFNSIKEIFKNDLYEEVLDSYILNQDCNISRIKEHRGKKLLKFDDVKGKSKHVNMFENFILQLEEKNIKQKICREYTLTYNSTYIPNWIQEIINLLELEEIEIPNNDTNIANFNIELDDISLEEIDIPALDNLSLEINLPDLNNIALEEIDIPDLGNLHLEMNIPDLDNLSLEIDLPELDNLHLEKIDIDEELEELFFEKSEEYSKIIKILDMDKINVFDLDFVMKYIRENKFNIQLKKYLSKNLINLSKNNRIINVIVETKIQLNFTIIDLIKNMDYLTENPTIFYRMLIIVFNNKINIKDTDLNYIIRILNSKELQKNSANVNEFYFLIYAALKINNSEEIEKIFTNQLLINLINSIFTIIYFGYYNKYILIGYQLKNLVALSNSILNTKSFQPYINIYIHALKQYKVFDRLLELDKNKTFINKLSNYYHLEVKQDHTYNYLFNKIFNDFKIN</sequence>
<dbReference type="RefSeq" id="WP_129013665.1">
    <property type="nucleotide sequence ID" value="NZ_CBCSEI010000009.1"/>
</dbReference>
<accession>A0A6M8N6J2</accession>
<evidence type="ECO:0000259" key="1">
    <source>
        <dbReference type="Pfam" id="PF13175"/>
    </source>
</evidence>
<dbReference type="GO" id="GO:0006302">
    <property type="term" value="P:double-strand break repair"/>
    <property type="evidence" value="ECO:0007669"/>
    <property type="project" value="TreeGrafter"/>
</dbReference>
<comment type="caution">
    <text evidence="3">The sequence shown here is derived from an EMBL/GenBank/DDBJ whole genome shotgun (WGS) entry which is preliminary data.</text>
</comment>
<dbReference type="InterPro" id="IPR027417">
    <property type="entry name" value="P-loop_NTPase"/>
</dbReference>
<evidence type="ECO:0000313" key="3">
    <source>
        <dbReference type="EMBL" id="RXI40715.1"/>
    </source>
</evidence>
<reference evidence="3 4" key="1">
    <citation type="submission" date="2017-09" db="EMBL/GenBank/DDBJ databases">
        <title>Genomics of the genus Arcobacter.</title>
        <authorList>
            <person name="Perez-Cataluna A."/>
            <person name="Figueras M.J."/>
            <person name="Salas-Masso N."/>
        </authorList>
    </citation>
    <scope>NUCLEOTIDE SEQUENCE [LARGE SCALE GENOMIC DNA]</scope>
    <source>
        <strain evidence="3 4">CECT 7834</strain>
    </source>
</reference>
<dbReference type="PANTHER" id="PTHR32182">
    <property type="entry name" value="DNA REPLICATION AND REPAIR PROTEIN RECF"/>
    <property type="match status" value="1"/>
</dbReference>
<proteinExistence type="predicted"/>
<evidence type="ECO:0000259" key="2">
    <source>
        <dbReference type="Pfam" id="PF25167"/>
    </source>
</evidence>
<dbReference type="SUPFAM" id="SSF52540">
    <property type="entry name" value="P-loop containing nucleoside triphosphate hydrolases"/>
    <property type="match status" value="1"/>
</dbReference>
<dbReference type="Proteomes" id="UP000290378">
    <property type="component" value="Unassembled WGS sequence"/>
</dbReference>
<name>A0A6M8N6J2_9BACT</name>
<dbReference type="InterPro" id="IPR057151">
    <property type="entry name" value="DUF7829"/>
</dbReference>
<dbReference type="AlphaFoldDB" id="A0A6M8N6J2"/>
<protein>
    <submittedName>
        <fullName evidence="3">Uncharacterized protein</fullName>
    </submittedName>
</protein>
<dbReference type="EMBL" id="NXII01000009">
    <property type="protein sequence ID" value="RXI40715.1"/>
    <property type="molecule type" value="Genomic_DNA"/>
</dbReference>
<dbReference type="InterPro" id="IPR041685">
    <property type="entry name" value="AAA_GajA/Old/RecF-like"/>
</dbReference>
<gene>
    <name evidence="3" type="ORF">CP963_08025</name>
</gene>
<keyword evidence="4" id="KW-1185">Reference proteome</keyword>
<dbReference type="GO" id="GO:0000731">
    <property type="term" value="P:DNA synthesis involved in DNA repair"/>
    <property type="evidence" value="ECO:0007669"/>
    <property type="project" value="TreeGrafter"/>
</dbReference>
<feature type="domain" description="DUF7829" evidence="2">
    <location>
        <begin position="780"/>
        <end position="1002"/>
    </location>
</feature>